<feature type="domain" description="PARP4 MVP-ID C-terminal" evidence="2">
    <location>
        <begin position="308"/>
        <end position="449"/>
    </location>
</feature>
<feature type="region of interest" description="Disordered" evidence="1">
    <location>
        <begin position="230"/>
        <end position="251"/>
    </location>
</feature>
<dbReference type="InterPro" id="IPR031273">
    <property type="entry name" value="PARP4"/>
</dbReference>
<accession>A0ABV0Y5A9</accession>
<dbReference type="EMBL" id="JAHRIP010021785">
    <property type="protein sequence ID" value="MEQ2288907.1"/>
    <property type="molecule type" value="Genomic_DNA"/>
</dbReference>
<reference evidence="3 4" key="1">
    <citation type="submission" date="2021-06" db="EMBL/GenBank/DDBJ databases">
        <authorList>
            <person name="Palmer J.M."/>
        </authorList>
    </citation>
    <scope>NUCLEOTIDE SEQUENCE [LARGE SCALE GENOMIC DNA]</scope>
    <source>
        <strain evidence="3 4">AS_MEX2019</strain>
        <tissue evidence="3">Muscle</tissue>
    </source>
</reference>
<evidence type="ECO:0000259" key="2">
    <source>
        <dbReference type="Pfam" id="PF26156"/>
    </source>
</evidence>
<comment type="caution">
    <text evidence="3">The sequence shown here is derived from an EMBL/GenBank/DDBJ whole genome shotgun (WGS) entry which is preliminary data.</text>
</comment>
<dbReference type="InterPro" id="IPR058904">
    <property type="entry name" value="PARP4_MVP-ID"/>
</dbReference>
<organism evidence="3 4">
    <name type="scientific">Ameca splendens</name>
    <dbReference type="NCBI Taxonomy" id="208324"/>
    <lineage>
        <taxon>Eukaryota</taxon>
        <taxon>Metazoa</taxon>
        <taxon>Chordata</taxon>
        <taxon>Craniata</taxon>
        <taxon>Vertebrata</taxon>
        <taxon>Euteleostomi</taxon>
        <taxon>Actinopterygii</taxon>
        <taxon>Neopterygii</taxon>
        <taxon>Teleostei</taxon>
        <taxon>Neoteleostei</taxon>
        <taxon>Acanthomorphata</taxon>
        <taxon>Ovalentaria</taxon>
        <taxon>Atherinomorphae</taxon>
        <taxon>Cyprinodontiformes</taxon>
        <taxon>Goodeidae</taxon>
        <taxon>Ameca</taxon>
    </lineage>
</organism>
<protein>
    <recommendedName>
        <fullName evidence="2">PARP4 MVP-ID C-terminal domain-containing protein</fullName>
    </recommendedName>
</protein>
<sequence length="462" mass="49758">MPKNITFPANSTRSCSPGFFSSGRPFSFGLPASTGFHSEHTGLGAAHRVFSCLGSASEVLPLCDAAPPPPIDLPSAFTSSCGLFGSLRRVGSAPKLPPVCAPALQVSSLFGAAPQAVSSTQPAQFQFGSATPAVSSASPASIGFSYAAEALSSTSPASFCFASAKQSHRASHKSAFPSVNLDHTNVSSNEIQSSVDQITVSEVQSPLQKSKLGSQLRLSAIFSDRLHKVHSFSAPPPPPPPAKGSDSLQAANIPPPPHIPILYQMNQACIMGLSSGGGGRASEAMQPCQPFFESSNPDPEELRLKWTKIFQLQHADGYWELTIELGELVNFNVDSFANVFLKNKGIHSLGVKAHADILKLVATLLVLQLMRMEKLEEGKLLQSLFCLKEPSQSRSERWEQVKKAVEWVCKADREYPCICSRLEFGWSWESSTRQLLGFERLTPFSPLIGLDLQKTTAPQLLY</sequence>
<dbReference type="Proteomes" id="UP001469553">
    <property type="component" value="Unassembled WGS sequence"/>
</dbReference>
<evidence type="ECO:0000313" key="3">
    <source>
        <dbReference type="EMBL" id="MEQ2288907.1"/>
    </source>
</evidence>
<evidence type="ECO:0000313" key="4">
    <source>
        <dbReference type="Proteomes" id="UP001469553"/>
    </source>
</evidence>
<dbReference type="Pfam" id="PF26156">
    <property type="entry name" value="PARP4_MVP-ID"/>
    <property type="match status" value="1"/>
</dbReference>
<keyword evidence="4" id="KW-1185">Reference proteome</keyword>
<dbReference type="PANTHER" id="PTHR46530">
    <property type="entry name" value="PROTEIN MONO-ADP-RIBOSYLTRANSFERASE PARP4"/>
    <property type="match status" value="1"/>
</dbReference>
<name>A0ABV0Y5A9_9TELE</name>
<gene>
    <name evidence="3" type="ORF">AMECASPLE_027770</name>
</gene>
<dbReference type="PANTHER" id="PTHR46530:SF1">
    <property type="entry name" value="PROTEIN MONO-ADP-RIBOSYLTRANSFERASE PARP4"/>
    <property type="match status" value="1"/>
</dbReference>
<proteinExistence type="predicted"/>
<evidence type="ECO:0000256" key="1">
    <source>
        <dbReference type="SAM" id="MobiDB-lite"/>
    </source>
</evidence>